<reference evidence="7 8" key="1">
    <citation type="submission" date="2023-01" db="EMBL/GenBank/DDBJ databases">
        <title>Novel species of the genus Asticcacaulis isolated from rivers.</title>
        <authorList>
            <person name="Lu H."/>
        </authorList>
    </citation>
    <scope>NUCLEOTIDE SEQUENCE [LARGE SCALE GENOMIC DNA]</scope>
    <source>
        <strain evidence="7 8">BYS171W</strain>
    </source>
</reference>
<evidence type="ECO:0000256" key="2">
    <source>
        <dbReference type="ARBA" id="ARBA00023015"/>
    </source>
</evidence>
<evidence type="ECO:0000256" key="1">
    <source>
        <dbReference type="ARBA" id="ARBA00010641"/>
    </source>
</evidence>
<evidence type="ECO:0000256" key="3">
    <source>
        <dbReference type="ARBA" id="ARBA00023082"/>
    </source>
</evidence>
<feature type="domain" description="RNA polymerase sigma factor 70 region 4 type 2" evidence="6">
    <location>
        <begin position="120"/>
        <end position="172"/>
    </location>
</feature>
<keyword evidence="2" id="KW-0805">Transcription regulation</keyword>
<dbReference type="InterPro" id="IPR007627">
    <property type="entry name" value="RNA_pol_sigma70_r2"/>
</dbReference>
<dbReference type="NCBIfam" id="TIGR02937">
    <property type="entry name" value="sigma70-ECF"/>
    <property type="match status" value="1"/>
</dbReference>
<dbReference type="SUPFAM" id="SSF88946">
    <property type="entry name" value="Sigma2 domain of RNA polymerase sigma factors"/>
    <property type="match status" value="1"/>
</dbReference>
<dbReference type="Proteomes" id="UP001214854">
    <property type="component" value="Unassembled WGS sequence"/>
</dbReference>
<comment type="caution">
    <text evidence="7">The sequence shown here is derived from an EMBL/GenBank/DDBJ whole genome shotgun (WGS) entry which is preliminary data.</text>
</comment>
<keyword evidence="4" id="KW-0804">Transcription</keyword>
<evidence type="ECO:0000259" key="5">
    <source>
        <dbReference type="Pfam" id="PF04542"/>
    </source>
</evidence>
<dbReference type="SUPFAM" id="SSF88659">
    <property type="entry name" value="Sigma3 and sigma4 domains of RNA polymerase sigma factors"/>
    <property type="match status" value="1"/>
</dbReference>
<evidence type="ECO:0000313" key="7">
    <source>
        <dbReference type="EMBL" id="MDC7684613.1"/>
    </source>
</evidence>
<keyword evidence="3" id="KW-0731">Sigma factor</keyword>
<name>A0ABT5HX30_9CAUL</name>
<dbReference type="PANTHER" id="PTHR43133">
    <property type="entry name" value="RNA POLYMERASE ECF-TYPE SIGMA FACTO"/>
    <property type="match status" value="1"/>
</dbReference>
<evidence type="ECO:0000259" key="6">
    <source>
        <dbReference type="Pfam" id="PF08281"/>
    </source>
</evidence>
<sequence>MPENRLLTETYFAKRDVLLRFLTRLCGDEASAEDVLQDLYIKASGARIDGEIQEPLAFLFRMANNLYLNRLRAASSHRARDTAWHDLNPQTALEGSGIDGTGADASPDAEAVVAARQELRAVMKALEALPPRTQDIFRLHKIDGLSQTEVARRLDISISSVEKHLSGALKHLLALNRSRH</sequence>
<accession>A0ABT5HX30</accession>
<dbReference type="InterPro" id="IPR013324">
    <property type="entry name" value="RNA_pol_sigma_r3/r4-like"/>
</dbReference>
<dbReference type="InterPro" id="IPR013325">
    <property type="entry name" value="RNA_pol_sigma_r2"/>
</dbReference>
<dbReference type="Gene3D" id="1.10.10.10">
    <property type="entry name" value="Winged helix-like DNA-binding domain superfamily/Winged helix DNA-binding domain"/>
    <property type="match status" value="1"/>
</dbReference>
<dbReference type="EMBL" id="JAQQKX010000013">
    <property type="protein sequence ID" value="MDC7684613.1"/>
    <property type="molecule type" value="Genomic_DNA"/>
</dbReference>
<dbReference type="CDD" id="cd06171">
    <property type="entry name" value="Sigma70_r4"/>
    <property type="match status" value="1"/>
</dbReference>
<protein>
    <submittedName>
        <fullName evidence="7">RNA polymerase sigma factor</fullName>
    </submittedName>
</protein>
<keyword evidence="8" id="KW-1185">Reference proteome</keyword>
<proteinExistence type="inferred from homology"/>
<evidence type="ECO:0000313" key="8">
    <source>
        <dbReference type="Proteomes" id="UP001214854"/>
    </source>
</evidence>
<comment type="similarity">
    <text evidence="1">Belongs to the sigma-70 factor family. ECF subfamily.</text>
</comment>
<gene>
    <name evidence="7" type="ORF">PQU92_15110</name>
</gene>
<dbReference type="InterPro" id="IPR014284">
    <property type="entry name" value="RNA_pol_sigma-70_dom"/>
</dbReference>
<dbReference type="InterPro" id="IPR039425">
    <property type="entry name" value="RNA_pol_sigma-70-like"/>
</dbReference>
<dbReference type="Pfam" id="PF04542">
    <property type="entry name" value="Sigma70_r2"/>
    <property type="match status" value="1"/>
</dbReference>
<dbReference type="InterPro" id="IPR013249">
    <property type="entry name" value="RNA_pol_sigma70_r4_t2"/>
</dbReference>
<dbReference type="InterPro" id="IPR036388">
    <property type="entry name" value="WH-like_DNA-bd_sf"/>
</dbReference>
<dbReference type="Pfam" id="PF08281">
    <property type="entry name" value="Sigma70_r4_2"/>
    <property type="match status" value="1"/>
</dbReference>
<evidence type="ECO:0000256" key="4">
    <source>
        <dbReference type="ARBA" id="ARBA00023163"/>
    </source>
</evidence>
<organism evidence="7 8">
    <name type="scientific">Asticcacaulis aquaticus</name>
    <dbReference type="NCBI Taxonomy" id="2984212"/>
    <lineage>
        <taxon>Bacteria</taxon>
        <taxon>Pseudomonadati</taxon>
        <taxon>Pseudomonadota</taxon>
        <taxon>Alphaproteobacteria</taxon>
        <taxon>Caulobacterales</taxon>
        <taxon>Caulobacteraceae</taxon>
        <taxon>Asticcacaulis</taxon>
    </lineage>
</organism>
<dbReference type="PANTHER" id="PTHR43133:SF63">
    <property type="entry name" value="RNA POLYMERASE SIGMA FACTOR FECI-RELATED"/>
    <property type="match status" value="1"/>
</dbReference>
<dbReference type="RefSeq" id="WP_272749084.1">
    <property type="nucleotide sequence ID" value="NZ_JAQQKX010000013.1"/>
</dbReference>
<feature type="domain" description="RNA polymerase sigma-70 region 2" evidence="5">
    <location>
        <begin position="16"/>
        <end position="75"/>
    </location>
</feature>
<dbReference type="Gene3D" id="1.10.1740.10">
    <property type="match status" value="1"/>
</dbReference>